<dbReference type="Pfam" id="PF17762">
    <property type="entry name" value="HTH_ParB"/>
    <property type="match status" value="1"/>
</dbReference>
<dbReference type="InterPro" id="IPR050336">
    <property type="entry name" value="Chromosome_partition/occlusion"/>
</dbReference>
<dbReference type="NCBIfam" id="TIGR00180">
    <property type="entry name" value="parB_part"/>
    <property type="match status" value="1"/>
</dbReference>
<dbReference type="SMART" id="SM00470">
    <property type="entry name" value="ParB"/>
    <property type="match status" value="1"/>
</dbReference>
<keyword evidence="3" id="KW-0159">Chromosome partition</keyword>
<dbReference type="GO" id="GO:0003677">
    <property type="term" value="F:DNA binding"/>
    <property type="evidence" value="ECO:0007669"/>
    <property type="project" value="UniProtKB-KW"/>
</dbReference>
<evidence type="ECO:0000313" key="8">
    <source>
        <dbReference type="Proteomes" id="UP000238153"/>
    </source>
</evidence>
<reference evidence="7 8" key="1">
    <citation type="submission" date="2017-11" db="EMBL/GenBank/DDBJ databases">
        <authorList>
            <person name="Founou R.C."/>
            <person name="Founou L."/>
            <person name="Allam M."/>
            <person name="Ismail A."/>
            <person name="Essack S.Y."/>
        </authorList>
    </citation>
    <scope>NUCLEOTIDE SEQUENCE [LARGE SCALE GENOMIC DNA]</scope>
    <source>
        <strain evidence="7 8">G811N2B1</strain>
    </source>
</reference>
<proteinExistence type="inferred from homology"/>
<dbReference type="Proteomes" id="UP000238153">
    <property type="component" value="Unassembled WGS sequence"/>
</dbReference>
<evidence type="ECO:0000259" key="5">
    <source>
        <dbReference type="PROSITE" id="PS50943"/>
    </source>
</evidence>
<evidence type="ECO:0000256" key="1">
    <source>
        <dbReference type="ARBA" id="ARBA00004453"/>
    </source>
</evidence>
<comment type="subcellular location">
    <subcellularLocation>
        <location evidence="1">Cytoplasm</location>
        <location evidence="1">Nucleoid</location>
    </subcellularLocation>
</comment>
<dbReference type="RefSeq" id="WP_037569769.1">
    <property type="nucleotide sequence ID" value="NZ_CAJCGE010000035.1"/>
</dbReference>
<dbReference type="InterPro" id="IPR041468">
    <property type="entry name" value="HTH_ParB/Spo0J"/>
</dbReference>
<dbReference type="InterPro" id="IPR036086">
    <property type="entry name" value="ParB/Sulfiredoxin_sf"/>
</dbReference>
<dbReference type="Proteomes" id="UP001269271">
    <property type="component" value="Unassembled WGS sequence"/>
</dbReference>
<feature type="domain" description="HTH cro/C1-type" evidence="5">
    <location>
        <begin position="122"/>
        <end position="151"/>
    </location>
</feature>
<dbReference type="InterPro" id="IPR057240">
    <property type="entry name" value="ParB_dimer_C"/>
</dbReference>
<dbReference type="Pfam" id="PF23552">
    <property type="entry name" value="ParB_C"/>
    <property type="match status" value="1"/>
</dbReference>
<dbReference type="FunFam" id="3.90.1530.30:FF:000001">
    <property type="entry name" value="Chromosome partitioning protein ParB"/>
    <property type="match status" value="1"/>
</dbReference>
<dbReference type="PROSITE" id="PS50943">
    <property type="entry name" value="HTH_CROC1"/>
    <property type="match status" value="1"/>
</dbReference>
<reference evidence="6 9" key="2">
    <citation type="submission" date="2023-08" db="EMBL/GenBank/DDBJ databases">
        <title>Genomic surveillance of Staphylococcus haemolyticus neonatal outbreak in southern France.</title>
        <authorList>
            <person name="Magnan C."/>
            <person name="Morsli M."/>
            <person name="Thiery B."/>
            <person name="Salipante F."/>
            <person name="Attar J."/>
            <person name="Massimo D.M."/>
            <person name="Ory J."/>
            <person name="Pantel A."/>
            <person name="Lavigne J.-P."/>
        </authorList>
    </citation>
    <scope>NUCLEOTIDE SEQUENCE [LARGE SCALE GENOMIC DNA]</scope>
    <source>
        <strain evidence="6 9">NSH026</strain>
    </source>
</reference>
<evidence type="ECO:0000256" key="4">
    <source>
        <dbReference type="ARBA" id="ARBA00023125"/>
    </source>
</evidence>
<gene>
    <name evidence="7" type="ORF">CV019_10880</name>
    <name evidence="6" type="ORF">RO950_03775</name>
</gene>
<evidence type="ECO:0000256" key="2">
    <source>
        <dbReference type="ARBA" id="ARBA00006295"/>
    </source>
</evidence>
<keyword evidence="9" id="KW-1185">Reference proteome</keyword>
<dbReference type="AlphaFoldDB" id="A0A7Z1N0Z8"/>
<dbReference type="SUPFAM" id="SSF109709">
    <property type="entry name" value="KorB DNA-binding domain-like"/>
    <property type="match status" value="1"/>
</dbReference>
<dbReference type="GO" id="GO:0009295">
    <property type="term" value="C:nucleoid"/>
    <property type="evidence" value="ECO:0007669"/>
    <property type="project" value="UniProtKB-SubCell"/>
</dbReference>
<dbReference type="PANTHER" id="PTHR33375:SF1">
    <property type="entry name" value="CHROMOSOME-PARTITIONING PROTEIN PARB-RELATED"/>
    <property type="match status" value="1"/>
</dbReference>
<dbReference type="EMBL" id="JAVSOO010000006">
    <property type="protein sequence ID" value="MDT4286135.1"/>
    <property type="molecule type" value="Genomic_DNA"/>
</dbReference>
<evidence type="ECO:0000313" key="9">
    <source>
        <dbReference type="Proteomes" id="UP001269271"/>
    </source>
</evidence>
<dbReference type="InterPro" id="IPR004437">
    <property type="entry name" value="ParB/RepB/Spo0J"/>
</dbReference>
<comment type="caution">
    <text evidence="7">The sequence shown here is derived from an EMBL/GenBank/DDBJ whole genome shotgun (WGS) entry which is preliminary data.</text>
</comment>
<dbReference type="GO" id="GO:0007059">
    <property type="term" value="P:chromosome segregation"/>
    <property type="evidence" value="ECO:0007669"/>
    <property type="project" value="UniProtKB-KW"/>
</dbReference>
<dbReference type="PANTHER" id="PTHR33375">
    <property type="entry name" value="CHROMOSOME-PARTITIONING PROTEIN PARB-RELATED"/>
    <property type="match status" value="1"/>
</dbReference>
<dbReference type="GO" id="GO:0045881">
    <property type="term" value="P:positive regulation of sporulation resulting in formation of a cellular spore"/>
    <property type="evidence" value="ECO:0007669"/>
    <property type="project" value="TreeGrafter"/>
</dbReference>
<accession>A0A7Z1N0Z8</accession>
<dbReference type="InterPro" id="IPR003115">
    <property type="entry name" value="ParB_N"/>
</dbReference>
<dbReference type="Gene3D" id="1.10.10.2830">
    <property type="match status" value="1"/>
</dbReference>
<sequence length="276" mass="31691">MSHNQDERLAISQNEQIQKIDLSKIKANPYQPRKTFDDDRLSDLAMSIQTHGVLQPIVLRQTVQGYYIVVGERRFRASQLAGLTEIPAIIKELSDSDMMELAIIENLQREDLNAIEEAESYQRLMNDLGLTQQKVAERLGKSRPYIANMLRLLNLPKDISNQVKEGALSSAHGRTLLGIKDVTMMKKISQQAIRENWSVRYLEQVVNELQDGGQSKKSKATTQIKPMFIQKQERRLKEKFGSKVDISTSKNIGKITFEFKTEEEFKRLIQKLNDEV</sequence>
<comment type="similarity">
    <text evidence="2">Belongs to the ParB family.</text>
</comment>
<protein>
    <submittedName>
        <fullName evidence="7">Chromosome partitioning protein ParB</fullName>
    </submittedName>
    <submittedName>
        <fullName evidence="6">ParB/RepB/Spo0J family partition protein</fullName>
    </submittedName>
</protein>
<dbReference type="CDD" id="cd16393">
    <property type="entry name" value="SPO0J_N"/>
    <property type="match status" value="1"/>
</dbReference>
<evidence type="ECO:0000313" key="7">
    <source>
        <dbReference type="EMBL" id="PPJ72399.1"/>
    </source>
</evidence>
<dbReference type="SUPFAM" id="SSF110849">
    <property type="entry name" value="ParB/Sulfiredoxin"/>
    <property type="match status" value="1"/>
</dbReference>
<keyword evidence="4" id="KW-0238">DNA-binding</keyword>
<evidence type="ECO:0000313" key="6">
    <source>
        <dbReference type="EMBL" id="MDT4286135.1"/>
    </source>
</evidence>
<dbReference type="EMBL" id="PGWX01000377">
    <property type="protein sequence ID" value="PPJ72399.1"/>
    <property type="molecule type" value="Genomic_DNA"/>
</dbReference>
<evidence type="ECO:0000256" key="3">
    <source>
        <dbReference type="ARBA" id="ARBA00022829"/>
    </source>
</evidence>
<dbReference type="Gene3D" id="3.90.1530.30">
    <property type="match status" value="1"/>
</dbReference>
<organism evidence="7 8">
    <name type="scientific">Staphylococcus haemolyticus</name>
    <dbReference type="NCBI Taxonomy" id="1283"/>
    <lineage>
        <taxon>Bacteria</taxon>
        <taxon>Bacillati</taxon>
        <taxon>Bacillota</taxon>
        <taxon>Bacilli</taxon>
        <taxon>Bacillales</taxon>
        <taxon>Staphylococcaceae</taxon>
        <taxon>Staphylococcus</taxon>
    </lineage>
</organism>
<name>A0A7Z1N0Z8_STAHA</name>
<dbReference type="Pfam" id="PF02195">
    <property type="entry name" value="ParB_N"/>
    <property type="match status" value="1"/>
</dbReference>
<dbReference type="InterPro" id="IPR001387">
    <property type="entry name" value="Cro/C1-type_HTH"/>
</dbReference>
<dbReference type="FunFam" id="1.10.10.2830:FF:000001">
    <property type="entry name" value="Chromosome partitioning protein ParB"/>
    <property type="match status" value="1"/>
</dbReference>
<dbReference type="GO" id="GO:0005694">
    <property type="term" value="C:chromosome"/>
    <property type="evidence" value="ECO:0007669"/>
    <property type="project" value="TreeGrafter"/>
</dbReference>